<gene>
    <name evidence="2" type="ORF">Q31b_42700</name>
</gene>
<organism evidence="2 3">
    <name type="scientific">Novipirellula aureliae</name>
    <dbReference type="NCBI Taxonomy" id="2527966"/>
    <lineage>
        <taxon>Bacteria</taxon>
        <taxon>Pseudomonadati</taxon>
        <taxon>Planctomycetota</taxon>
        <taxon>Planctomycetia</taxon>
        <taxon>Pirellulales</taxon>
        <taxon>Pirellulaceae</taxon>
        <taxon>Novipirellula</taxon>
    </lineage>
</organism>
<dbReference type="EMBL" id="SJPY01000007">
    <property type="protein sequence ID" value="TWU37482.1"/>
    <property type="molecule type" value="Genomic_DNA"/>
</dbReference>
<accession>A0A5C6DLK1</accession>
<dbReference type="Proteomes" id="UP000315471">
    <property type="component" value="Unassembled WGS sequence"/>
</dbReference>
<sequence>MAGRTKKTLENWKREDPDFPASDVKAKKPGQANEWLWTKHSIKRPLLRFNRLSDRFLKH</sequence>
<evidence type="ECO:0000313" key="2">
    <source>
        <dbReference type="EMBL" id="TWU37482.1"/>
    </source>
</evidence>
<feature type="compositionally biased region" description="Basic and acidic residues" evidence="1">
    <location>
        <begin position="7"/>
        <end position="17"/>
    </location>
</feature>
<feature type="region of interest" description="Disordered" evidence="1">
    <location>
        <begin position="1"/>
        <end position="26"/>
    </location>
</feature>
<dbReference type="AlphaFoldDB" id="A0A5C6DLK1"/>
<protein>
    <submittedName>
        <fullName evidence="2">Uncharacterized protein</fullName>
    </submittedName>
</protein>
<evidence type="ECO:0000313" key="3">
    <source>
        <dbReference type="Proteomes" id="UP000315471"/>
    </source>
</evidence>
<reference evidence="2 3" key="1">
    <citation type="submission" date="2019-02" db="EMBL/GenBank/DDBJ databases">
        <title>Deep-cultivation of Planctomycetes and their phenomic and genomic characterization uncovers novel biology.</title>
        <authorList>
            <person name="Wiegand S."/>
            <person name="Jogler M."/>
            <person name="Boedeker C."/>
            <person name="Pinto D."/>
            <person name="Vollmers J."/>
            <person name="Rivas-Marin E."/>
            <person name="Kohn T."/>
            <person name="Peeters S.H."/>
            <person name="Heuer A."/>
            <person name="Rast P."/>
            <person name="Oberbeckmann S."/>
            <person name="Bunk B."/>
            <person name="Jeske O."/>
            <person name="Meyerdierks A."/>
            <person name="Storesund J.E."/>
            <person name="Kallscheuer N."/>
            <person name="Luecker S."/>
            <person name="Lage O.M."/>
            <person name="Pohl T."/>
            <person name="Merkel B.J."/>
            <person name="Hornburger P."/>
            <person name="Mueller R.-W."/>
            <person name="Bruemmer F."/>
            <person name="Labrenz M."/>
            <person name="Spormann A.M."/>
            <person name="Op Den Camp H."/>
            <person name="Overmann J."/>
            <person name="Amann R."/>
            <person name="Jetten M.S.M."/>
            <person name="Mascher T."/>
            <person name="Medema M.H."/>
            <person name="Devos D.P."/>
            <person name="Kaster A.-K."/>
            <person name="Ovreas L."/>
            <person name="Rohde M."/>
            <person name="Galperin M.Y."/>
            <person name="Jogler C."/>
        </authorList>
    </citation>
    <scope>NUCLEOTIDE SEQUENCE [LARGE SCALE GENOMIC DNA]</scope>
    <source>
        <strain evidence="2 3">Q31b</strain>
    </source>
</reference>
<keyword evidence="3" id="KW-1185">Reference proteome</keyword>
<comment type="caution">
    <text evidence="2">The sequence shown here is derived from an EMBL/GenBank/DDBJ whole genome shotgun (WGS) entry which is preliminary data.</text>
</comment>
<evidence type="ECO:0000256" key="1">
    <source>
        <dbReference type="SAM" id="MobiDB-lite"/>
    </source>
</evidence>
<proteinExistence type="predicted"/>
<name>A0A5C6DLK1_9BACT</name>